<accession>A0A7M3MEK1</accession>
<evidence type="ECO:0000259" key="1">
    <source>
        <dbReference type="Pfam" id="PF13439"/>
    </source>
</evidence>
<sequence>MVVHRSGAPEGGPLSLALLLQDLDFGGTQRQTIELARRLDRERFAPELWVLKKGEDFVPVTREYGLPLVRLGESGRVSPKSLYRLYSRLRDAPPDCLVTLTAVPNIWGRILGRLAGAPMILGSCRGGGAPKRQHEKFLWRLAHHHVTNTHQLKRRLVADSGVPDRHISVIHNGVDVKFFTPPAVGERERMEAGEGPVVLCVARLVEDKDQASLLRAFARIAPEHPDATLWLVGDGPLESSLRKRAKKLLDAAGVPRERIRFMPGQLDLRDIYARASMLVLPSIREAMPNVVLEAMACGLPVVATRVGGLPEMVAEGVTGLLTPVRDPEAMAEAIGRLLAETELRRSMGEQGRARAEHAFSWRAMVERFSTLVESLVYQHALAENSDLSGGSTWRE</sequence>
<dbReference type="EMBL" id="QMIE01000007">
    <property type="protein sequence ID" value="TVM17325.1"/>
    <property type="molecule type" value="Genomic_DNA"/>
</dbReference>
<reference evidence="2 3" key="1">
    <citation type="submission" date="2018-06" db="EMBL/GenBank/DDBJ databases">
        <title>Complete genome of Desulfovibrio indonesiensis P37SLT.</title>
        <authorList>
            <person name="Crispim J.S."/>
            <person name="Vidigal P.M.P."/>
            <person name="Silva L.C.F."/>
            <person name="Laguardia C.N."/>
            <person name="Araujo L.C."/>
            <person name="Dias R.S."/>
            <person name="Sousa M.P."/>
            <person name="Paula S.O."/>
            <person name="Silva C."/>
        </authorList>
    </citation>
    <scope>NUCLEOTIDE SEQUENCE [LARGE SCALE GENOMIC DNA]</scope>
    <source>
        <strain evidence="2 3">P37SLT</strain>
    </source>
</reference>
<dbReference type="RefSeq" id="WP_144302903.1">
    <property type="nucleotide sequence ID" value="NZ_QMIE01000007.1"/>
</dbReference>
<dbReference type="Proteomes" id="UP000448292">
    <property type="component" value="Unassembled WGS sequence"/>
</dbReference>
<organism evidence="2 3">
    <name type="scientific">Oceanidesulfovibrio indonesiensis</name>
    <dbReference type="NCBI Taxonomy" id="54767"/>
    <lineage>
        <taxon>Bacteria</taxon>
        <taxon>Pseudomonadati</taxon>
        <taxon>Thermodesulfobacteriota</taxon>
        <taxon>Desulfovibrionia</taxon>
        <taxon>Desulfovibrionales</taxon>
        <taxon>Desulfovibrionaceae</taxon>
        <taxon>Oceanidesulfovibrio</taxon>
    </lineage>
</organism>
<comment type="caution">
    <text evidence="2">The sequence shown here is derived from an EMBL/GenBank/DDBJ whole genome shotgun (WGS) entry which is preliminary data.</text>
</comment>
<evidence type="ECO:0000313" key="2">
    <source>
        <dbReference type="EMBL" id="TVM17325.1"/>
    </source>
</evidence>
<keyword evidence="2" id="KW-0808">Transferase</keyword>
<dbReference type="Pfam" id="PF13439">
    <property type="entry name" value="Glyco_transf_4"/>
    <property type="match status" value="1"/>
</dbReference>
<feature type="domain" description="Glycosyltransferase subfamily 4-like N-terminal" evidence="1">
    <location>
        <begin position="25"/>
        <end position="177"/>
    </location>
</feature>
<dbReference type="SUPFAM" id="SSF53756">
    <property type="entry name" value="UDP-Glycosyltransferase/glycogen phosphorylase"/>
    <property type="match status" value="1"/>
</dbReference>
<dbReference type="InterPro" id="IPR028098">
    <property type="entry name" value="Glyco_trans_4-like_N"/>
</dbReference>
<dbReference type="GO" id="GO:0016757">
    <property type="term" value="F:glycosyltransferase activity"/>
    <property type="evidence" value="ECO:0007669"/>
    <property type="project" value="UniProtKB-ARBA"/>
</dbReference>
<protein>
    <submittedName>
        <fullName evidence="2">Glycosyl transferase</fullName>
    </submittedName>
</protein>
<dbReference type="CDD" id="cd03801">
    <property type="entry name" value="GT4_PimA-like"/>
    <property type="match status" value="1"/>
</dbReference>
<dbReference type="OrthoDB" id="9803091at2"/>
<evidence type="ECO:0000313" key="3">
    <source>
        <dbReference type="Proteomes" id="UP000448292"/>
    </source>
</evidence>
<dbReference type="InterPro" id="IPR050194">
    <property type="entry name" value="Glycosyltransferase_grp1"/>
</dbReference>
<dbReference type="AlphaFoldDB" id="A0A7M3MEK1"/>
<name>A0A7M3MEK1_9BACT</name>
<proteinExistence type="predicted"/>
<keyword evidence="3" id="KW-1185">Reference proteome</keyword>
<dbReference type="Gene3D" id="3.40.50.2000">
    <property type="entry name" value="Glycogen Phosphorylase B"/>
    <property type="match status" value="2"/>
</dbReference>
<dbReference type="PANTHER" id="PTHR45947">
    <property type="entry name" value="SULFOQUINOVOSYL TRANSFERASE SQD2"/>
    <property type="match status" value="1"/>
</dbReference>
<dbReference type="Pfam" id="PF13692">
    <property type="entry name" value="Glyco_trans_1_4"/>
    <property type="match status" value="1"/>
</dbReference>
<gene>
    <name evidence="2" type="ORF">DPQ33_09060</name>
</gene>
<dbReference type="PANTHER" id="PTHR45947:SF3">
    <property type="entry name" value="SULFOQUINOVOSYL TRANSFERASE SQD2"/>
    <property type="match status" value="1"/>
</dbReference>